<proteinExistence type="predicted"/>
<evidence type="ECO:0000313" key="1">
    <source>
        <dbReference type="EMBL" id="GAH72853.1"/>
    </source>
</evidence>
<gene>
    <name evidence="1" type="ORF">S03H2_51379</name>
</gene>
<dbReference type="EMBL" id="BARU01032593">
    <property type="protein sequence ID" value="GAH72853.1"/>
    <property type="molecule type" value="Genomic_DNA"/>
</dbReference>
<accession>X1JSR4</accession>
<sequence>MKSIYVVFEEEEFKMLKKAKKKLSWHDFVMLLTKRELKPKTDESAEPELEVGEAFLNYNEAREIIRRLDSEYDFKDKKGVEISKYAMALSEKRNNI</sequence>
<reference evidence="1" key="1">
    <citation type="journal article" date="2014" name="Front. Microbiol.">
        <title>High frequency of phylogenetically diverse reductive dehalogenase-homologous genes in deep subseafloor sedimentary metagenomes.</title>
        <authorList>
            <person name="Kawai M."/>
            <person name="Futagami T."/>
            <person name="Toyoda A."/>
            <person name="Takaki Y."/>
            <person name="Nishi S."/>
            <person name="Hori S."/>
            <person name="Arai W."/>
            <person name="Tsubouchi T."/>
            <person name="Morono Y."/>
            <person name="Uchiyama I."/>
            <person name="Ito T."/>
            <person name="Fujiyama A."/>
            <person name="Inagaki F."/>
            <person name="Takami H."/>
        </authorList>
    </citation>
    <scope>NUCLEOTIDE SEQUENCE</scope>
    <source>
        <strain evidence="1">Expedition CK06-06</strain>
    </source>
</reference>
<name>X1JSR4_9ZZZZ</name>
<organism evidence="1">
    <name type="scientific">marine sediment metagenome</name>
    <dbReference type="NCBI Taxonomy" id="412755"/>
    <lineage>
        <taxon>unclassified sequences</taxon>
        <taxon>metagenomes</taxon>
        <taxon>ecological metagenomes</taxon>
    </lineage>
</organism>
<dbReference type="AlphaFoldDB" id="X1JSR4"/>
<protein>
    <submittedName>
        <fullName evidence="1">Uncharacterized protein</fullName>
    </submittedName>
</protein>
<comment type="caution">
    <text evidence="1">The sequence shown here is derived from an EMBL/GenBank/DDBJ whole genome shotgun (WGS) entry which is preliminary data.</text>
</comment>